<protein>
    <submittedName>
        <fullName evidence="9">Glycerol uptake facilitator protein</fullName>
    </submittedName>
</protein>
<dbReference type="EMBL" id="ML977502">
    <property type="protein sequence ID" value="KAF2131301.1"/>
    <property type="molecule type" value="Genomic_DNA"/>
</dbReference>
<dbReference type="InterPro" id="IPR050363">
    <property type="entry name" value="MIP/Aquaporin"/>
</dbReference>
<evidence type="ECO:0000256" key="6">
    <source>
        <dbReference type="ARBA" id="ARBA00023136"/>
    </source>
</evidence>
<evidence type="ECO:0000313" key="9">
    <source>
        <dbReference type="EMBL" id="KAF2131301.1"/>
    </source>
</evidence>
<keyword evidence="4 8" id="KW-0812">Transmembrane</keyword>
<dbReference type="AlphaFoldDB" id="A0A6A6ALG9"/>
<keyword evidence="5 8" id="KW-1133">Transmembrane helix</keyword>
<dbReference type="InterPro" id="IPR000425">
    <property type="entry name" value="MIP"/>
</dbReference>
<feature type="compositionally biased region" description="Basic and acidic residues" evidence="7">
    <location>
        <begin position="175"/>
        <end position="188"/>
    </location>
</feature>
<evidence type="ECO:0000256" key="4">
    <source>
        <dbReference type="ARBA" id="ARBA00022692"/>
    </source>
</evidence>
<proteinExistence type="inferred from homology"/>
<keyword evidence="3" id="KW-0813">Transport</keyword>
<feature type="compositionally biased region" description="Polar residues" evidence="7">
    <location>
        <begin position="201"/>
        <end position="211"/>
    </location>
</feature>
<feature type="transmembrane region" description="Helical" evidence="8">
    <location>
        <begin position="481"/>
        <end position="504"/>
    </location>
</feature>
<reference evidence="9" key="1">
    <citation type="journal article" date="2020" name="Stud. Mycol.">
        <title>101 Dothideomycetes genomes: a test case for predicting lifestyles and emergence of pathogens.</title>
        <authorList>
            <person name="Haridas S."/>
            <person name="Albert R."/>
            <person name="Binder M."/>
            <person name="Bloem J."/>
            <person name="Labutti K."/>
            <person name="Salamov A."/>
            <person name="Andreopoulos B."/>
            <person name="Baker S."/>
            <person name="Barry K."/>
            <person name="Bills G."/>
            <person name="Bluhm B."/>
            <person name="Cannon C."/>
            <person name="Castanera R."/>
            <person name="Culley D."/>
            <person name="Daum C."/>
            <person name="Ezra D."/>
            <person name="Gonzalez J."/>
            <person name="Henrissat B."/>
            <person name="Kuo A."/>
            <person name="Liang C."/>
            <person name="Lipzen A."/>
            <person name="Lutzoni F."/>
            <person name="Magnuson J."/>
            <person name="Mondo S."/>
            <person name="Nolan M."/>
            <person name="Ohm R."/>
            <person name="Pangilinan J."/>
            <person name="Park H.-J."/>
            <person name="Ramirez L."/>
            <person name="Alfaro M."/>
            <person name="Sun H."/>
            <person name="Tritt A."/>
            <person name="Yoshinaga Y."/>
            <person name="Zwiers L.-H."/>
            <person name="Turgeon B."/>
            <person name="Goodwin S."/>
            <person name="Spatafora J."/>
            <person name="Crous P."/>
            <person name="Grigoriev I."/>
        </authorList>
    </citation>
    <scope>NUCLEOTIDE SEQUENCE</scope>
    <source>
        <strain evidence="9">CBS 119687</strain>
    </source>
</reference>
<dbReference type="GeneID" id="54409939"/>
<dbReference type="Pfam" id="PF00230">
    <property type="entry name" value="MIP"/>
    <property type="match status" value="1"/>
</dbReference>
<evidence type="ECO:0000256" key="5">
    <source>
        <dbReference type="ARBA" id="ARBA00022989"/>
    </source>
</evidence>
<feature type="region of interest" description="Disordered" evidence="7">
    <location>
        <begin position="174"/>
        <end position="246"/>
    </location>
</feature>
<keyword evidence="6 8" id="KW-0472">Membrane</keyword>
<feature type="transmembrane region" description="Helical" evidence="8">
    <location>
        <begin position="304"/>
        <end position="337"/>
    </location>
</feature>
<dbReference type="Gene3D" id="1.20.1080.10">
    <property type="entry name" value="Glycerol uptake facilitator protein"/>
    <property type="match status" value="1"/>
</dbReference>
<comment type="similarity">
    <text evidence="2">Belongs to the MIP/aquaporin (TC 1.A.8) family.</text>
</comment>
<dbReference type="GO" id="GO:0015254">
    <property type="term" value="F:glycerol channel activity"/>
    <property type="evidence" value="ECO:0007669"/>
    <property type="project" value="TreeGrafter"/>
</dbReference>
<feature type="compositionally biased region" description="Polar residues" evidence="7">
    <location>
        <begin position="1"/>
        <end position="14"/>
    </location>
</feature>
<dbReference type="OrthoDB" id="3222at2759"/>
<evidence type="ECO:0000256" key="1">
    <source>
        <dbReference type="ARBA" id="ARBA00004141"/>
    </source>
</evidence>
<feature type="transmembrane region" description="Helical" evidence="8">
    <location>
        <begin position="399"/>
        <end position="417"/>
    </location>
</feature>
<name>A0A6A6ALG9_9PLEO</name>
<dbReference type="GO" id="GO:0005886">
    <property type="term" value="C:plasma membrane"/>
    <property type="evidence" value="ECO:0007669"/>
    <property type="project" value="TreeGrafter"/>
</dbReference>
<dbReference type="RefSeq" id="XP_033525688.1">
    <property type="nucleotide sequence ID" value="XM_033669507.1"/>
</dbReference>
<comment type="subcellular location">
    <subcellularLocation>
        <location evidence="1">Membrane</location>
        <topology evidence="1">Multi-pass membrane protein</topology>
    </subcellularLocation>
</comment>
<gene>
    <name evidence="9" type="ORF">P153DRAFT_374218</name>
</gene>
<feature type="region of interest" description="Disordered" evidence="7">
    <location>
        <begin position="1"/>
        <end position="22"/>
    </location>
</feature>
<feature type="region of interest" description="Disordered" evidence="7">
    <location>
        <begin position="86"/>
        <end position="162"/>
    </location>
</feature>
<evidence type="ECO:0000313" key="10">
    <source>
        <dbReference type="Proteomes" id="UP000799771"/>
    </source>
</evidence>
<sequence>MSRTNTTQTNGTQDSHYRAEKKQEQMIDVDNDYFALNPWYNQQKDKPVFGLAAPLPHTLRKGMWWGKGDLRKSLYKVDEEKNDDGVARQDGLDFEEKTRQPAPSGGASGFNGDYFTSQNVRTGLDDESDGSQGTIVGEPGSQDPDRFQTTIHGRRVNVRRLPTAEADEVLGNRHQNHESQDHESQDHRGHPRAPVNEHGLTENQGNGTQRGQFGLQDGLHPLKEVGTHETSETQKEKHRVEQREHEAQKEYYDRYRNPIARLRAQYPQAPAEFLATFVYLFLGLTTNLSIATSQNTTGSFETQAWGWGFAVMIGIYMAGGTSGAHLSPCVSICLFVYRGFPWRMAVLYICVQMLAGLAAGALAFALYRDAIYAVDPGLTLEITGSAIFPKGPAFSTVTGFFNDFVYMAVWICITFALGDDQNSPPGQGMTALIFGFAGYLTMVALGYNTGLGISPARDLGPRLVALWVGYDDAFKGGYWAYGPWCASISGALFGGFIYDLLIFVGGESPVNYRWPQPGDIKWKVKEKKEQTKDKIQGIA</sequence>
<evidence type="ECO:0000256" key="3">
    <source>
        <dbReference type="ARBA" id="ARBA00022448"/>
    </source>
</evidence>
<dbReference type="SUPFAM" id="SSF81338">
    <property type="entry name" value="Aquaporin-like"/>
    <property type="match status" value="1"/>
</dbReference>
<evidence type="ECO:0000256" key="2">
    <source>
        <dbReference type="ARBA" id="ARBA00006175"/>
    </source>
</evidence>
<feature type="compositionally biased region" description="Basic and acidic residues" evidence="7">
    <location>
        <begin position="220"/>
        <end position="246"/>
    </location>
</feature>
<accession>A0A6A6ALG9</accession>
<dbReference type="PANTHER" id="PTHR43829:SF24">
    <property type="entry name" value="MIP AQUAPORIN (EUROFUNG)"/>
    <property type="match status" value="1"/>
</dbReference>
<evidence type="ECO:0000256" key="8">
    <source>
        <dbReference type="SAM" id="Phobius"/>
    </source>
</evidence>
<organism evidence="9 10">
    <name type="scientific">Dothidotthia symphoricarpi CBS 119687</name>
    <dbReference type="NCBI Taxonomy" id="1392245"/>
    <lineage>
        <taxon>Eukaryota</taxon>
        <taxon>Fungi</taxon>
        <taxon>Dikarya</taxon>
        <taxon>Ascomycota</taxon>
        <taxon>Pezizomycotina</taxon>
        <taxon>Dothideomycetes</taxon>
        <taxon>Pleosporomycetidae</taxon>
        <taxon>Pleosporales</taxon>
        <taxon>Dothidotthiaceae</taxon>
        <taxon>Dothidotthia</taxon>
    </lineage>
</organism>
<feature type="transmembrane region" description="Helical" evidence="8">
    <location>
        <begin position="271"/>
        <end position="292"/>
    </location>
</feature>
<feature type="transmembrane region" description="Helical" evidence="8">
    <location>
        <begin position="429"/>
        <end position="447"/>
    </location>
</feature>
<dbReference type="PRINTS" id="PR00783">
    <property type="entry name" value="MINTRINSICP"/>
</dbReference>
<dbReference type="Proteomes" id="UP000799771">
    <property type="component" value="Unassembled WGS sequence"/>
</dbReference>
<dbReference type="PANTHER" id="PTHR43829">
    <property type="entry name" value="AQUAPORIN OR AQUAGLYCEROPORIN RELATED"/>
    <property type="match status" value="1"/>
</dbReference>
<dbReference type="GO" id="GO:0015250">
    <property type="term" value="F:water channel activity"/>
    <property type="evidence" value="ECO:0007669"/>
    <property type="project" value="TreeGrafter"/>
</dbReference>
<keyword evidence="10" id="KW-1185">Reference proteome</keyword>
<evidence type="ECO:0000256" key="7">
    <source>
        <dbReference type="SAM" id="MobiDB-lite"/>
    </source>
</evidence>
<dbReference type="InterPro" id="IPR023271">
    <property type="entry name" value="Aquaporin-like"/>
</dbReference>
<feature type="transmembrane region" description="Helical" evidence="8">
    <location>
        <begin position="344"/>
        <end position="367"/>
    </location>
</feature>
<feature type="compositionally biased region" description="Basic and acidic residues" evidence="7">
    <location>
        <begin position="86"/>
        <end position="99"/>
    </location>
</feature>